<evidence type="ECO:0000313" key="1">
    <source>
        <dbReference type="EMBL" id="GAF05629.1"/>
    </source>
</evidence>
<dbReference type="AlphaFoldDB" id="W7YT64"/>
<dbReference type="Proteomes" id="UP000019402">
    <property type="component" value="Unassembled WGS sequence"/>
</dbReference>
<organism evidence="1 2">
    <name type="scientific">Saccharicrinis fermentans DSM 9555 = JCM 21142</name>
    <dbReference type="NCBI Taxonomy" id="869213"/>
    <lineage>
        <taxon>Bacteria</taxon>
        <taxon>Pseudomonadati</taxon>
        <taxon>Bacteroidota</taxon>
        <taxon>Bacteroidia</taxon>
        <taxon>Marinilabiliales</taxon>
        <taxon>Marinilabiliaceae</taxon>
        <taxon>Saccharicrinis</taxon>
    </lineage>
</organism>
<evidence type="ECO:0000313" key="2">
    <source>
        <dbReference type="Proteomes" id="UP000019402"/>
    </source>
</evidence>
<comment type="caution">
    <text evidence="1">The sequence shown here is derived from an EMBL/GenBank/DDBJ whole genome shotgun (WGS) entry which is preliminary data.</text>
</comment>
<sequence length="411" mass="47034">MFWLKYLINKKKRRHASGRTGLMVLVFMAHLCTAGFSKNGASSEDISHLRAWNQWQADKCFRPWVVMEAWATYSINEEQGDRTYANRGDISLRRLRFGGSGSPYSWLRYSLQLSMDRIGEDPFASTKGSYQGVDIWNAYMTAKLSPKHDLLNLHVGYFWAQISREYSTVAWTQGSFDRTRANWYLRKFLTGKGNGIESGMALGGQKNMNGFGFSYRVGTFEPTQSMEAQHPARLYTSHLIFSLGDLEQDSYKYRLRGNDWGKRKGISLGLGASSQAAGMSNDSVCFDSSYAWGMDILFCYSGFRLDGEYFKLKRTAEGYGHFNGKEWHIRFAYNLMLGHEFFEPVLTYDRFEGSGSKSVYNYVGDDHTLDVGVNWYLNKERFKLSVHYLVQEGSVASNTGDYLGLGFQWKL</sequence>
<dbReference type="SUPFAM" id="SSF56935">
    <property type="entry name" value="Porins"/>
    <property type="match status" value="1"/>
</dbReference>
<dbReference type="OrthoDB" id="1113329at2"/>
<accession>W7YT64</accession>
<reference evidence="1 2" key="1">
    <citation type="journal article" date="2014" name="Genome Announc.">
        <title>Draft Genome Sequence of Cytophaga fermentans JCM 21142T, a Facultative Anaerobe Isolated from Marine Mud.</title>
        <authorList>
            <person name="Starns D."/>
            <person name="Oshima K."/>
            <person name="Suda W."/>
            <person name="Iino T."/>
            <person name="Yuki M."/>
            <person name="Inoue J."/>
            <person name="Kitamura K."/>
            <person name="Iida T."/>
            <person name="Darby A."/>
            <person name="Hattori M."/>
            <person name="Ohkuma M."/>
        </authorList>
    </citation>
    <scope>NUCLEOTIDE SEQUENCE [LARGE SCALE GENOMIC DNA]</scope>
    <source>
        <strain evidence="1 2">JCM 21142</strain>
    </source>
</reference>
<dbReference type="RefSeq" id="WP_027473810.1">
    <property type="nucleotide sequence ID" value="NZ_BAMD01000102.1"/>
</dbReference>
<dbReference type="InterPro" id="IPR010870">
    <property type="entry name" value="Porin_O/P"/>
</dbReference>
<keyword evidence="2" id="KW-1185">Reference proteome</keyword>
<dbReference type="Pfam" id="PF07396">
    <property type="entry name" value="Porin_O_P"/>
    <property type="match status" value="1"/>
</dbReference>
<proteinExistence type="predicted"/>
<gene>
    <name evidence="1" type="ORF">JCM21142_104372</name>
</gene>
<dbReference type="eggNOG" id="COG3746">
    <property type="taxonomic scope" value="Bacteria"/>
</dbReference>
<dbReference type="InterPro" id="IPR023614">
    <property type="entry name" value="Porin_dom_sf"/>
</dbReference>
<dbReference type="EMBL" id="BAMD01000102">
    <property type="protein sequence ID" value="GAF05629.1"/>
    <property type="molecule type" value="Genomic_DNA"/>
</dbReference>
<name>W7YT64_9BACT</name>
<dbReference type="Gene3D" id="2.40.160.10">
    <property type="entry name" value="Porin"/>
    <property type="match status" value="1"/>
</dbReference>
<dbReference type="STRING" id="869213.GCA_000517085_04639"/>
<protein>
    <submittedName>
        <fullName evidence="1">Phosphate-selective porin</fullName>
    </submittedName>
</protein>